<keyword evidence="6 15" id="KW-0418">Kinase</keyword>
<keyword evidence="2" id="KW-0963">Cytoplasm</keyword>
<dbReference type="NCBIfam" id="TIGR00131">
    <property type="entry name" value="gal_kin"/>
    <property type="match status" value="1"/>
</dbReference>
<dbReference type="EMBL" id="DTIN01000009">
    <property type="protein sequence ID" value="HFX12942.1"/>
    <property type="molecule type" value="Genomic_DNA"/>
</dbReference>
<dbReference type="GO" id="GO:0005829">
    <property type="term" value="C:cytosol"/>
    <property type="evidence" value="ECO:0007669"/>
    <property type="project" value="TreeGrafter"/>
</dbReference>
<evidence type="ECO:0000259" key="12">
    <source>
        <dbReference type="Pfam" id="PF00288"/>
    </source>
</evidence>
<dbReference type="SUPFAM" id="SSF55060">
    <property type="entry name" value="GHMP Kinase, C-terminal domain"/>
    <property type="match status" value="1"/>
</dbReference>
<comment type="similarity">
    <text evidence="1">Belongs to the GHMP kinase family. GalK subfamily.</text>
</comment>
<reference evidence="15" key="1">
    <citation type="journal article" date="2020" name="mSystems">
        <title>Genome- and Community-Level Interaction Insights into Carbon Utilization and Element Cycling Functions of Hydrothermarchaeota in Hydrothermal Sediment.</title>
        <authorList>
            <person name="Zhou Z."/>
            <person name="Liu Y."/>
            <person name="Xu W."/>
            <person name="Pan J."/>
            <person name="Luo Z.H."/>
            <person name="Li M."/>
        </authorList>
    </citation>
    <scope>NUCLEOTIDE SEQUENCE [LARGE SCALE GENOMIC DNA]</scope>
    <source>
        <strain evidence="15">SpSt-81</strain>
    </source>
</reference>
<dbReference type="InterPro" id="IPR006204">
    <property type="entry name" value="GHMP_kinase_N_dom"/>
</dbReference>
<dbReference type="PIRSF" id="PIRSF000530">
    <property type="entry name" value="Galactokinase"/>
    <property type="match status" value="1"/>
</dbReference>
<dbReference type="GO" id="GO:0046872">
    <property type="term" value="F:metal ion binding"/>
    <property type="evidence" value="ECO:0007669"/>
    <property type="project" value="UniProtKB-KW"/>
</dbReference>
<keyword evidence="3 15" id="KW-0808">Transferase</keyword>
<dbReference type="PANTHER" id="PTHR10457">
    <property type="entry name" value="MEVALONATE KINASE/GALACTOKINASE"/>
    <property type="match status" value="1"/>
</dbReference>
<evidence type="ECO:0000313" key="15">
    <source>
        <dbReference type="EMBL" id="HFX12942.1"/>
    </source>
</evidence>
<dbReference type="EC" id="2.7.1.6" evidence="11"/>
<comment type="caution">
    <text evidence="15">The sequence shown here is derived from an EMBL/GenBank/DDBJ whole genome shotgun (WGS) entry which is preliminary data.</text>
</comment>
<dbReference type="GO" id="GO:0006012">
    <property type="term" value="P:galactose metabolic process"/>
    <property type="evidence" value="ECO:0007669"/>
    <property type="project" value="UniProtKB-UniRule"/>
</dbReference>
<dbReference type="PROSITE" id="PS00106">
    <property type="entry name" value="GALACTOKINASE"/>
    <property type="match status" value="1"/>
</dbReference>
<evidence type="ECO:0000256" key="5">
    <source>
        <dbReference type="ARBA" id="ARBA00022741"/>
    </source>
</evidence>
<dbReference type="GO" id="GO:0005524">
    <property type="term" value="F:ATP binding"/>
    <property type="evidence" value="ECO:0007669"/>
    <property type="project" value="UniProtKB-UniRule"/>
</dbReference>
<evidence type="ECO:0000256" key="4">
    <source>
        <dbReference type="ARBA" id="ARBA00022723"/>
    </source>
</evidence>
<keyword evidence="5" id="KW-0547">Nucleotide-binding</keyword>
<dbReference type="InterPro" id="IPR000705">
    <property type="entry name" value="Galactokinase"/>
</dbReference>
<dbReference type="Pfam" id="PF10509">
    <property type="entry name" value="GalKase_gal_bdg"/>
    <property type="match status" value="1"/>
</dbReference>
<evidence type="ECO:0000259" key="13">
    <source>
        <dbReference type="Pfam" id="PF08544"/>
    </source>
</evidence>
<evidence type="ECO:0000256" key="3">
    <source>
        <dbReference type="ARBA" id="ARBA00022679"/>
    </source>
</evidence>
<dbReference type="Pfam" id="PF08544">
    <property type="entry name" value="GHMP_kinases_C"/>
    <property type="match status" value="1"/>
</dbReference>
<gene>
    <name evidence="15" type="primary">galK</name>
    <name evidence="15" type="ORF">ENW00_02130</name>
</gene>
<dbReference type="Gene3D" id="3.30.70.890">
    <property type="entry name" value="GHMP kinase, C-terminal domain"/>
    <property type="match status" value="1"/>
</dbReference>
<evidence type="ECO:0000256" key="11">
    <source>
        <dbReference type="NCBIfam" id="TIGR00131"/>
    </source>
</evidence>
<dbReference type="InterPro" id="IPR006203">
    <property type="entry name" value="GHMP_knse_ATP-bd_CS"/>
</dbReference>
<feature type="domain" description="GHMP kinase C-terminal" evidence="13">
    <location>
        <begin position="280"/>
        <end position="346"/>
    </location>
</feature>
<dbReference type="Gene3D" id="3.30.230.10">
    <property type="match status" value="1"/>
</dbReference>
<protein>
    <recommendedName>
        <fullName evidence="11">Galactokinase</fullName>
        <ecNumber evidence="11">2.7.1.6</ecNumber>
    </recommendedName>
</protein>
<evidence type="ECO:0000256" key="1">
    <source>
        <dbReference type="ARBA" id="ARBA00006566"/>
    </source>
</evidence>
<evidence type="ECO:0000256" key="2">
    <source>
        <dbReference type="ARBA" id="ARBA00022490"/>
    </source>
</evidence>
<dbReference type="FunFam" id="3.30.70.890:FF:000001">
    <property type="entry name" value="Galactokinase"/>
    <property type="match status" value="1"/>
</dbReference>
<dbReference type="PANTHER" id="PTHR10457:SF7">
    <property type="entry name" value="GALACTOKINASE-RELATED"/>
    <property type="match status" value="1"/>
</dbReference>
<evidence type="ECO:0000256" key="8">
    <source>
        <dbReference type="ARBA" id="ARBA00022842"/>
    </source>
</evidence>
<dbReference type="SUPFAM" id="SSF54211">
    <property type="entry name" value="Ribosomal protein S5 domain 2-like"/>
    <property type="match status" value="1"/>
</dbReference>
<dbReference type="Pfam" id="PF00288">
    <property type="entry name" value="GHMP_kinases_N"/>
    <property type="match status" value="1"/>
</dbReference>
<dbReference type="InterPro" id="IPR019741">
    <property type="entry name" value="Galactokinase_CS"/>
</dbReference>
<dbReference type="InterPro" id="IPR006206">
    <property type="entry name" value="Mevalonate/galactokinase"/>
</dbReference>
<dbReference type="InterPro" id="IPR020568">
    <property type="entry name" value="Ribosomal_Su5_D2-typ_SF"/>
</dbReference>
<proteinExistence type="inferred from homology"/>
<keyword evidence="9" id="KW-0299">Galactose metabolism</keyword>
<feature type="domain" description="GHMP kinase N-terminal" evidence="12">
    <location>
        <begin position="88"/>
        <end position="176"/>
    </location>
</feature>
<dbReference type="PRINTS" id="PR00959">
    <property type="entry name" value="MEVGALKINASE"/>
</dbReference>
<accession>A0A7C3RQA9</accession>
<dbReference type="AlphaFoldDB" id="A0A7C3RQA9"/>
<dbReference type="PRINTS" id="PR00473">
    <property type="entry name" value="GALCTOKINASE"/>
</dbReference>
<keyword evidence="8" id="KW-0460">Magnesium</keyword>
<evidence type="ECO:0000256" key="7">
    <source>
        <dbReference type="ARBA" id="ARBA00022840"/>
    </source>
</evidence>
<feature type="domain" description="Galactokinase N-terminal" evidence="14">
    <location>
        <begin position="11"/>
        <end position="53"/>
    </location>
</feature>
<dbReference type="InterPro" id="IPR036554">
    <property type="entry name" value="GHMP_kinase_C_sf"/>
</dbReference>
<keyword evidence="4" id="KW-0479">Metal-binding</keyword>
<evidence type="ECO:0000256" key="10">
    <source>
        <dbReference type="ARBA" id="ARBA00023277"/>
    </source>
</evidence>
<name>A0A7C3RQA9_DICTH</name>
<keyword evidence="10" id="KW-0119">Carbohydrate metabolism</keyword>
<dbReference type="FunFam" id="3.30.230.10:FF:000017">
    <property type="entry name" value="Galactokinase"/>
    <property type="match status" value="1"/>
</dbReference>
<evidence type="ECO:0000256" key="9">
    <source>
        <dbReference type="ARBA" id="ARBA00023144"/>
    </source>
</evidence>
<evidence type="ECO:0000256" key="6">
    <source>
        <dbReference type="ARBA" id="ARBA00022777"/>
    </source>
</evidence>
<sequence>MLDETIKRIFDDIEGFRIFRAPGRVNLIGEHTDYHYGFVLPVSIDRYFYFCIKENNLNKFRIYSENFTELYEFDYDSIKYDPEKLWINYLKGVINEIIKLKGKIPYFDALIYGDIPMGSGLSSSAAYEVAVAFGINTYFNLGIDKKEIARLSQRAENNFVGAPCGIMDQFIATFGKENTALFIDTLTLDFENVPFDLNKRNLKLVVVDTKIKHSIAGEGYSTRRREGEEALKILRKYLPINSLRDLNDESFKISQEVLPSPLKERVAHVYNENKRVVAFVDDLKRNNWENLPKYMLDSHLSLKYLYEVTCEELDFLVEKALEYGAFASRMTGGGFGGSTVNLVHQDILDKWSDNISKSYREKFGFDPGILLLNISDGVREI</sequence>
<dbReference type="InterPro" id="IPR019539">
    <property type="entry name" value="GalKase_N"/>
</dbReference>
<dbReference type="PROSITE" id="PS00627">
    <property type="entry name" value="GHMP_KINASES_ATP"/>
    <property type="match status" value="1"/>
</dbReference>
<dbReference type="GO" id="GO:0004335">
    <property type="term" value="F:galactokinase activity"/>
    <property type="evidence" value="ECO:0007669"/>
    <property type="project" value="UniProtKB-UniRule"/>
</dbReference>
<organism evidence="15">
    <name type="scientific">Dictyoglomus thermophilum</name>
    <dbReference type="NCBI Taxonomy" id="14"/>
    <lineage>
        <taxon>Bacteria</taxon>
        <taxon>Pseudomonadati</taxon>
        <taxon>Dictyoglomota</taxon>
        <taxon>Dictyoglomia</taxon>
        <taxon>Dictyoglomales</taxon>
        <taxon>Dictyoglomaceae</taxon>
        <taxon>Dictyoglomus</taxon>
    </lineage>
</organism>
<dbReference type="InterPro" id="IPR014721">
    <property type="entry name" value="Ribsml_uS5_D2-typ_fold_subgr"/>
</dbReference>
<evidence type="ECO:0000259" key="14">
    <source>
        <dbReference type="Pfam" id="PF10509"/>
    </source>
</evidence>
<dbReference type="InterPro" id="IPR013750">
    <property type="entry name" value="GHMP_kinase_C_dom"/>
</dbReference>
<keyword evidence="7" id="KW-0067">ATP-binding</keyword>